<evidence type="ECO:0000313" key="3">
    <source>
        <dbReference type="Proteomes" id="UP000694300"/>
    </source>
</evidence>
<gene>
    <name evidence="2" type="ORF">I4I82_15265</name>
</gene>
<feature type="domain" description="Putative antitoxin VapB45-like DNA-binding HTH" evidence="1">
    <location>
        <begin position="10"/>
        <end position="90"/>
    </location>
</feature>
<organism evidence="2 3">
    <name type="scientific">Pseudonocardia oceani</name>
    <dbReference type="NCBI Taxonomy" id="2792013"/>
    <lineage>
        <taxon>Bacteria</taxon>
        <taxon>Bacillati</taxon>
        <taxon>Actinomycetota</taxon>
        <taxon>Actinomycetes</taxon>
        <taxon>Pseudonocardiales</taxon>
        <taxon>Pseudonocardiaceae</taxon>
        <taxon>Pseudonocardia</taxon>
    </lineage>
</organism>
<reference evidence="2 3" key="1">
    <citation type="submission" date="2020-11" db="EMBL/GenBank/DDBJ databases">
        <title>Pseudonocardia abyssalis sp. nov. and Pseudonocardia oceani sp. nov., description and phylogenomic analysis of two novel actinomycetes isolated from the deep Southern Ocean.</title>
        <authorList>
            <person name="Parra J."/>
        </authorList>
    </citation>
    <scope>NUCLEOTIDE SEQUENCE [LARGE SCALE GENOMIC DNA]</scope>
    <source>
        <strain evidence="3">KRD185</strain>
    </source>
</reference>
<name>A0ABS6U9V5_9PSEU</name>
<comment type="caution">
    <text evidence="2">The sequence shown here is derived from an EMBL/GenBank/DDBJ whole genome shotgun (WGS) entry which is preliminary data.</text>
</comment>
<dbReference type="InterPro" id="IPR048708">
    <property type="entry name" value="VapB45-like_HTH"/>
</dbReference>
<dbReference type="RefSeq" id="WP_218595815.1">
    <property type="nucleotide sequence ID" value="NZ_JADQDE010000060.1"/>
</dbReference>
<accession>A0ABS6U9V5</accession>
<dbReference type="EMBL" id="JADQDF010000001">
    <property type="protein sequence ID" value="MBW0129027.1"/>
    <property type="molecule type" value="Genomic_DNA"/>
</dbReference>
<evidence type="ECO:0000313" key="2">
    <source>
        <dbReference type="EMBL" id="MBW0129027.1"/>
    </source>
</evidence>
<dbReference type="InterPro" id="IPR017277">
    <property type="entry name" value="VapB45-like"/>
</dbReference>
<keyword evidence="3" id="KW-1185">Reference proteome</keyword>
<sequence>MPADDRFRVPLYSVTEAARYLDVPVSTFRTWAHGYLHRTEGRRPVTGDAIVTTLPRDAGMSVPFVGLAEAHALAAIRGAGVPLQRIRPALDLLQRELGIEHVLASRSLYTDGAELLYDFAEREGDTPEARGARDLVVVRHGQRVFNDVVDSYLRRVDFAEDGWAQRIHLRKYGTADVVVDPRRSYGIPIFARGAVRVETVIAAFKAGTDIDGLVAEYGVPRDDLLSVLRVHTAAA</sequence>
<dbReference type="Proteomes" id="UP000694300">
    <property type="component" value="Unassembled WGS sequence"/>
</dbReference>
<dbReference type="PIRSF" id="PIRSF037738">
    <property type="entry name" value="UCP037738"/>
    <property type="match status" value="1"/>
</dbReference>
<dbReference type="Pfam" id="PF21321">
    <property type="entry name" value="HTH_66"/>
    <property type="match status" value="1"/>
</dbReference>
<evidence type="ECO:0000259" key="1">
    <source>
        <dbReference type="Pfam" id="PF21321"/>
    </source>
</evidence>
<proteinExistence type="predicted"/>
<protein>
    <submittedName>
        <fullName evidence="2">DUF433 domain-containing protein</fullName>
    </submittedName>
</protein>